<name>A0A510Y8Z6_MARHA</name>
<dbReference type="Proteomes" id="UP000321051">
    <property type="component" value="Unassembled WGS sequence"/>
</dbReference>
<reference evidence="1 2" key="1">
    <citation type="submission" date="2019-07" db="EMBL/GenBank/DDBJ databases">
        <title>Whole genome shotgun sequence of Marinococcus halophilus NBRC 102359.</title>
        <authorList>
            <person name="Hosoyama A."/>
            <person name="Uohara A."/>
            <person name="Ohji S."/>
            <person name="Ichikawa N."/>
        </authorList>
    </citation>
    <scope>NUCLEOTIDE SEQUENCE [LARGE SCALE GENOMIC DNA]</scope>
    <source>
        <strain evidence="1 2">NBRC 102359</strain>
    </source>
</reference>
<organism evidence="1 2">
    <name type="scientific">Marinococcus halophilus</name>
    <dbReference type="NCBI Taxonomy" id="1371"/>
    <lineage>
        <taxon>Bacteria</taxon>
        <taxon>Bacillati</taxon>
        <taxon>Bacillota</taxon>
        <taxon>Bacilli</taxon>
        <taxon>Bacillales</taxon>
        <taxon>Bacillaceae</taxon>
        <taxon>Marinococcus</taxon>
    </lineage>
</organism>
<sequence>MRCACVIIILGYFQYNDFTSDKGRYVDERLTTSIKVLCPSVNLKILKRDAGFRLNIL</sequence>
<evidence type="ECO:0000313" key="1">
    <source>
        <dbReference type="EMBL" id="GEK59819.1"/>
    </source>
</evidence>
<comment type="caution">
    <text evidence="1">The sequence shown here is derived from an EMBL/GenBank/DDBJ whole genome shotgun (WGS) entry which is preliminary data.</text>
</comment>
<dbReference type="AlphaFoldDB" id="A0A510Y8Z6"/>
<accession>A0A510Y8Z6</accession>
<evidence type="ECO:0000313" key="2">
    <source>
        <dbReference type="Proteomes" id="UP000321051"/>
    </source>
</evidence>
<gene>
    <name evidence="1" type="ORF">MHA01_27240</name>
</gene>
<dbReference type="EMBL" id="BJUN01000020">
    <property type="protein sequence ID" value="GEK59819.1"/>
    <property type="molecule type" value="Genomic_DNA"/>
</dbReference>
<keyword evidence="2" id="KW-1185">Reference proteome</keyword>
<protein>
    <submittedName>
        <fullName evidence="1">Uncharacterized protein</fullName>
    </submittedName>
</protein>
<proteinExistence type="predicted"/>